<reference evidence="2 3" key="1">
    <citation type="journal article" date="2014" name="Genome Announc.">
        <title>Draft Genome Sequence of Magnetospirillum sp. Strain SO-1, a Freshwater Magnetotactic Bacterium Isolated from the Ol'khovka River, Russia.</title>
        <authorList>
            <person name="Grouzdev D.S."/>
            <person name="Dziuba M.V."/>
            <person name="Sukhacheva M.S."/>
            <person name="Mardanov A.V."/>
            <person name="Beletskiy A.V."/>
            <person name="Kuznetsov B.B."/>
            <person name="Skryabin K.G."/>
        </authorList>
    </citation>
    <scope>NUCLEOTIDE SEQUENCE [LARGE SCALE GENOMIC DNA]</scope>
    <source>
        <strain evidence="2 3">SO-1</strain>
    </source>
</reference>
<dbReference type="EMBL" id="AONQ01000075">
    <property type="protein sequence ID" value="EME68214.1"/>
    <property type="molecule type" value="Genomic_DNA"/>
</dbReference>
<dbReference type="STRING" id="1244869.H261_19486"/>
<dbReference type="RefSeq" id="WP_008620902.1">
    <property type="nucleotide sequence ID" value="NZ_AONQ01000075.1"/>
</dbReference>
<name>M3A6V7_9PROT</name>
<accession>M3A6V7</accession>
<evidence type="ECO:0000313" key="3">
    <source>
        <dbReference type="Proteomes" id="UP000011744"/>
    </source>
</evidence>
<gene>
    <name evidence="2" type="ORF">H261_19486</name>
</gene>
<dbReference type="Pfam" id="PF15611">
    <property type="entry name" value="EH_Signature"/>
    <property type="match status" value="1"/>
</dbReference>
<dbReference type="Proteomes" id="UP000011744">
    <property type="component" value="Unassembled WGS sequence"/>
</dbReference>
<feature type="domain" description="Zorya protein ZorC EH" evidence="1">
    <location>
        <begin position="71"/>
        <end position="425"/>
    </location>
</feature>
<evidence type="ECO:0000259" key="1">
    <source>
        <dbReference type="Pfam" id="PF15611"/>
    </source>
</evidence>
<organism evidence="2 3">
    <name type="scientific">Paramagnetospirillum caucaseum</name>
    <dbReference type="NCBI Taxonomy" id="1244869"/>
    <lineage>
        <taxon>Bacteria</taxon>
        <taxon>Pseudomonadati</taxon>
        <taxon>Pseudomonadota</taxon>
        <taxon>Alphaproteobacteria</taxon>
        <taxon>Rhodospirillales</taxon>
        <taxon>Magnetospirillaceae</taxon>
        <taxon>Paramagnetospirillum</taxon>
    </lineage>
</organism>
<sequence>MNFEDALAKLAAWSPKKVAFPPTPVMVHEANAVAKRLREVSASVNLIDLDDLRRRLSQARSAGDWTSISTRDWRYVADCLGAGQSPLVDDAGFLDEYLARLKDQLSRRAISRLIRYYVTHFDPAHQGLRKIAAFLQVAVGQWQWQWSDKEAVDMFDVSNAPSQLAKYVRRSKEMPAADAMEAAGLGGTLYGCKLAGHAYIAAANGLKTFISNNPSSLPAIRRFASWGVVDSRFAFDGTSGAAARMAEAMLLPWVDRQPPDDVRSFIESHLLALLHDLRIERSRWLDVAEDAKRVMRRWLTRASLEQFLDVVDRTAQTHMWAARRKFWNAYYENKFMLEAWVAFAKDGADLAKRLAAEKENPAIGNFGLLESGARDKTQAVLIMQIGELLVADWSHNGKCHVWLSGNPSAPKLYRSYSREDLVTGSDFEKMHLGAWQSDVHEYIRRNTGIRMMSRDYM</sequence>
<proteinExistence type="predicted"/>
<dbReference type="OrthoDB" id="3035290at2"/>
<dbReference type="PATRIC" id="fig|1244869.3.peg.3882"/>
<comment type="caution">
    <text evidence="2">The sequence shown here is derived from an EMBL/GenBank/DDBJ whole genome shotgun (WGS) entry which is preliminary data.</text>
</comment>
<dbReference type="eggNOG" id="ENOG5032U2X">
    <property type="taxonomic scope" value="Bacteria"/>
</dbReference>
<dbReference type="InterPro" id="IPR028943">
    <property type="entry name" value="ZorC_EH_Signature_dom"/>
</dbReference>
<dbReference type="AlphaFoldDB" id="M3A6V7"/>
<protein>
    <recommendedName>
        <fullName evidence="1">Zorya protein ZorC EH domain-containing protein</fullName>
    </recommendedName>
</protein>
<evidence type="ECO:0000313" key="2">
    <source>
        <dbReference type="EMBL" id="EME68214.1"/>
    </source>
</evidence>
<keyword evidence="3" id="KW-1185">Reference proteome</keyword>